<keyword evidence="8 12" id="KW-1133">Transmembrane helix</keyword>
<evidence type="ECO:0000313" key="13">
    <source>
        <dbReference type="EMBL" id="JAI66438.1"/>
    </source>
</evidence>
<keyword evidence="5 12" id="KW-0812">Transmembrane</keyword>
<organism evidence="13">
    <name type="scientific">Scylla olivacea</name>
    <name type="common">Orange mud crab</name>
    <name type="synonym">Cancer olivacea</name>
    <dbReference type="NCBI Taxonomy" id="85551"/>
    <lineage>
        <taxon>Eukaryota</taxon>
        <taxon>Metazoa</taxon>
        <taxon>Ecdysozoa</taxon>
        <taxon>Arthropoda</taxon>
        <taxon>Crustacea</taxon>
        <taxon>Multicrustacea</taxon>
        <taxon>Malacostraca</taxon>
        <taxon>Eumalacostraca</taxon>
        <taxon>Eucarida</taxon>
        <taxon>Decapoda</taxon>
        <taxon>Pleocyemata</taxon>
        <taxon>Brachyura</taxon>
        <taxon>Eubrachyura</taxon>
        <taxon>Portunoidea</taxon>
        <taxon>Portunidae</taxon>
        <taxon>Portuninae</taxon>
        <taxon>Scylla</taxon>
    </lineage>
</organism>
<keyword evidence="10 12" id="KW-0472">Membrane</keyword>
<accession>A0A0P4WHJ5</accession>
<name>A0A0P4WHJ5_SCYOL</name>
<dbReference type="InterPro" id="IPR000990">
    <property type="entry name" value="Innexin"/>
</dbReference>
<proteinExistence type="inferred from homology"/>
<feature type="transmembrane region" description="Helical" evidence="12">
    <location>
        <begin position="171"/>
        <end position="193"/>
    </location>
</feature>
<comment type="subcellular location">
    <subcellularLocation>
        <location evidence="1">Cell junction</location>
        <location evidence="1">Gap junction</location>
    </subcellularLocation>
    <subcellularLocation>
        <location evidence="2 12">Cell membrane</location>
        <topology evidence="2 12">Multi-pass membrane protein</topology>
    </subcellularLocation>
</comment>
<protein>
    <recommendedName>
        <fullName evidence="12">Innexin</fullName>
    </recommendedName>
</protein>
<keyword evidence="9 12" id="KW-0406">Ion transport</keyword>
<evidence type="ECO:0000256" key="5">
    <source>
        <dbReference type="ARBA" id="ARBA00022692"/>
    </source>
</evidence>
<evidence type="ECO:0000256" key="11">
    <source>
        <dbReference type="ARBA" id="ARBA00023303"/>
    </source>
</evidence>
<evidence type="ECO:0000256" key="6">
    <source>
        <dbReference type="ARBA" id="ARBA00022868"/>
    </source>
</evidence>
<dbReference type="PRINTS" id="PR01262">
    <property type="entry name" value="INNEXIN"/>
</dbReference>
<keyword evidence="7" id="KW-0965">Cell junction</keyword>
<feature type="transmembrane region" description="Helical" evidence="12">
    <location>
        <begin position="266"/>
        <end position="292"/>
    </location>
</feature>
<keyword evidence="3 12" id="KW-0813">Transport</keyword>
<evidence type="ECO:0000256" key="1">
    <source>
        <dbReference type="ARBA" id="ARBA00004610"/>
    </source>
</evidence>
<dbReference type="EMBL" id="GDRN01050858">
    <property type="protein sequence ID" value="JAI66438.1"/>
    <property type="molecule type" value="Transcribed_RNA"/>
</dbReference>
<dbReference type="PANTHER" id="PTHR11893">
    <property type="entry name" value="INNEXIN"/>
    <property type="match status" value="1"/>
</dbReference>
<reference evidence="13" key="1">
    <citation type="submission" date="2015-09" db="EMBL/GenBank/DDBJ databases">
        <title>Scylla olivacea transcriptome.</title>
        <authorList>
            <person name="Ikhwanuddin M."/>
        </authorList>
    </citation>
    <scope>NUCLEOTIDE SEQUENCE</scope>
</reference>
<dbReference type="Pfam" id="PF00876">
    <property type="entry name" value="Innexin"/>
    <property type="match status" value="1"/>
</dbReference>
<evidence type="ECO:0000256" key="2">
    <source>
        <dbReference type="ARBA" id="ARBA00004651"/>
    </source>
</evidence>
<gene>
    <name evidence="12" type="primary">inx</name>
</gene>
<keyword evidence="4" id="KW-1003">Cell membrane</keyword>
<comment type="caution">
    <text evidence="12">Lacks conserved residue(s) required for the propagation of feature annotation.</text>
</comment>
<feature type="transmembrane region" description="Helical" evidence="12">
    <location>
        <begin position="104"/>
        <end position="126"/>
    </location>
</feature>
<dbReference type="GO" id="GO:0005886">
    <property type="term" value="C:plasma membrane"/>
    <property type="evidence" value="ECO:0007669"/>
    <property type="project" value="UniProtKB-SubCell"/>
</dbReference>
<dbReference type="AlphaFoldDB" id="A0A0P4WHJ5"/>
<keyword evidence="6" id="KW-0303">Gap junction</keyword>
<evidence type="ECO:0000256" key="12">
    <source>
        <dbReference type="RuleBase" id="RU010713"/>
    </source>
</evidence>
<comment type="function">
    <text evidence="12">Structural component of the gap junctions.</text>
</comment>
<evidence type="ECO:0000256" key="8">
    <source>
        <dbReference type="ARBA" id="ARBA00022989"/>
    </source>
</evidence>
<dbReference type="GO" id="GO:0005921">
    <property type="term" value="C:gap junction"/>
    <property type="evidence" value="ECO:0007669"/>
    <property type="project" value="UniProtKB-SubCell"/>
</dbReference>
<evidence type="ECO:0000256" key="9">
    <source>
        <dbReference type="ARBA" id="ARBA00023065"/>
    </source>
</evidence>
<dbReference type="GO" id="GO:0034220">
    <property type="term" value="P:monoatomic ion transmembrane transport"/>
    <property type="evidence" value="ECO:0007669"/>
    <property type="project" value="UniProtKB-KW"/>
</dbReference>
<evidence type="ECO:0000256" key="4">
    <source>
        <dbReference type="ARBA" id="ARBA00022475"/>
    </source>
</evidence>
<evidence type="ECO:0000256" key="3">
    <source>
        <dbReference type="ARBA" id="ARBA00022448"/>
    </source>
</evidence>
<evidence type="ECO:0000256" key="7">
    <source>
        <dbReference type="ARBA" id="ARBA00022949"/>
    </source>
</evidence>
<comment type="similarity">
    <text evidence="12">Belongs to the pannexin family.</text>
</comment>
<dbReference type="PANTHER" id="PTHR11893:SF40">
    <property type="entry name" value="INNEXIN SHAKING-B"/>
    <property type="match status" value="1"/>
</dbReference>
<dbReference type="GO" id="GO:0005243">
    <property type="term" value="F:gap junction channel activity"/>
    <property type="evidence" value="ECO:0007669"/>
    <property type="project" value="TreeGrafter"/>
</dbReference>
<evidence type="ECO:0000256" key="10">
    <source>
        <dbReference type="ARBA" id="ARBA00023136"/>
    </source>
</evidence>
<dbReference type="PROSITE" id="PS51013">
    <property type="entry name" value="PANNEXIN"/>
    <property type="match status" value="1"/>
</dbReference>
<keyword evidence="11 12" id="KW-0407">Ion channel</keyword>
<sequence length="381" mass="44072">MVLQVFGALAAVAKVNYSRTLVDSVTARLHYKWSTTFCLLCGAMVIAKDYIGDAIECLQGGTDAPKYINTYCWITSTFTINSTDGLKGLGLYNEKIHEKQVHTYYQWVPIVLAIQAGLFYLPHYLWKNMEGKQVDRLLQDVNKSLFDDDSDKKIKNMIAYLKESWGMNGKYFMGHFMCECLYLFNVVMQMVLIDNFFDGAFMDYGFKVFDKLRSDDTNDSRIMDVFPRRAKCTFYSYGDSGSIRADDAMCILPQNIVNEKIFLLMWIWFIILTIITCLQLLWHLAIYFSGWLRKQIMSRRLHCSLPPRMEQALRTMSLGDFCLLNSIGINLDTVHFRIIMEGVTKASEEVFSPTAPMYGTYRPFSNEDTMPRRRTLYPTLS</sequence>